<comment type="caution">
    <text evidence="14">The sequence shown here is derived from an EMBL/GenBank/DDBJ whole genome shotgun (WGS) entry which is preliminary data.</text>
</comment>
<protein>
    <recommendedName>
        <fullName evidence="16">FAD-binding FR-type domain-containing protein</fullName>
    </recommendedName>
</protein>
<feature type="transmembrane region" description="Helical" evidence="10">
    <location>
        <begin position="263"/>
        <end position="281"/>
    </location>
</feature>
<dbReference type="GO" id="GO:0005886">
    <property type="term" value="C:plasma membrane"/>
    <property type="evidence" value="ECO:0007669"/>
    <property type="project" value="TreeGrafter"/>
</dbReference>
<organism evidence="14 15">
    <name type="scientific">Protomyces lactucae-debilis</name>
    <dbReference type="NCBI Taxonomy" id="2754530"/>
    <lineage>
        <taxon>Eukaryota</taxon>
        <taxon>Fungi</taxon>
        <taxon>Dikarya</taxon>
        <taxon>Ascomycota</taxon>
        <taxon>Taphrinomycotina</taxon>
        <taxon>Taphrinomycetes</taxon>
        <taxon>Taphrinales</taxon>
        <taxon>Protomycetaceae</taxon>
        <taxon>Protomyces</taxon>
    </lineage>
</organism>
<evidence type="ECO:0000259" key="13">
    <source>
        <dbReference type="Pfam" id="PF08030"/>
    </source>
</evidence>
<keyword evidence="6" id="KW-0560">Oxidoreductase</keyword>
<dbReference type="AlphaFoldDB" id="A0A1Y2ERK4"/>
<dbReference type="PANTHER" id="PTHR32361">
    <property type="entry name" value="FERRIC/CUPRIC REDUCTASE TRANSMEMBRANE COMPONENT"/>
    <property type="match status" value="1"/>
</dbReference>
<dbReference type="EMBL" id="MCFI01000034">
    <property type="protein sequence ID" value="ORY73475.1"/>
    <property type="molecule type" value="Genomic_DNA"/>
</dbReference>
<feature type="transmembrane region" description="Helical" evidence="10">
    <location>
        <begin position="21"/>
        <end position="43"/>
    </location>
</feature>
<keyword evidence="8 10" id="KW-0472">Membrane</keyword>
<dbReference type="InterPro" id="IPR051410">
    <property type="entry name" value="Ferric/Cupric_Reductase"/>
</dbReference>
<evidence type="ECO:0000256" key="5">
    <source>
        <dbReference type="ARBA" id="ARBA00022989"/>
    </source>
</evidence>
<dbReference type="InterPro" id="IPR039261">
    <property type="entry name" value="FNR_nucleotide-bd"/>
</dbReference>
<keyword evidence="5 10" id="KW-1133">Transmembrane helix</keyword>
<evidence type="ECO:0000313" key="15">
    <source>
        <dbReference type="Proteomes" id="UP000193685"/>
    </source>
</evidence>
<evidence type="ECO:0000256" key="6">
    <source>
        <dbReference type="ARBA" id="ARBA00023002"/>
    </source>
</evidence>
<evidence type="ECO:0000256" key="7">
    <source>
        <dbReference type="ARBA" id="ARBA00023065"/>
    </source>
</evidence>
<reference evidence="14 15" key="1">
    <citation type="submission" date="2016-07" db="EMBL/GenBank/DDBJ databases">
        <title>Pervasive Adenine N6-methylation of Active Genes in Fungi.</title>
        <authorList>
            <consortium name="DOE Joint Genome Institute"/>
            <person name="Mondo S.J."/>
            <person name="Dannebaum R.O."/>
            <person name="Kuo R.C."/>
            <person name="Labutti K."/>
            <person name="Haridas S."/>
            <person name="Kuo A."/>
            <person name="Salamov A."/>
            <person name="Ahrendt S.R."/>
            <person name="Lipzen A."/>
            <person name="Sullivan W."/>
            <person name="Andreopoulos W.B."/>
            <person name="Clum A."/>
            <person name="Lindquist E."/>
            <person name="Daum C."/>
            <person name="Ramamoorthy G.K."/>
            <person name="Gryganskyi A."/>
            <person name="Culley D."/>
            <person name="Magnuson J.K."/>
            <person name="James T.Y."/>
            <person name="O'Malley M.A."/>
            <person name="Stajich J.E."/>
            <person name="Spatafora J.W."/>
            <person name="Visel A."/>
            <person name="Grigoriev I.V."/>
        </authorList>
    </citation>
    <scope>NUCLEOTIDE SEQUENCE [LARGE SCALE GENOMIC DNA]</scope>
    <source>
        <strain evidence="14 15">12-1054</strain>
    </source>
</reference>
<dbReference type="STRING" id="56484.A0A1Y2ERK4"/>
<sequence length="668" mass="73583">MERADETAKYLATAAFRSRQVAVVLWVVYLILIVVVRLVSLVVQYHCRSNIPLALACTGTHTRWLSQRVLHTRLARFTYHLPIFSVANIPTYGESAVIGAYLAANILACSVGYTGYTNQSALRKAVAMRTGTLAFANYPLLVGLVGRNVAIARLTGVSRASLRTLHRWSGRLVAIFSLAHTIAYLSVYHASATPSRSFTSILQHCWEARFFRAGAVAMIAASILLFGSWHVLRQRCYELFLTLHILSAVVLLFASLLHERWSSNATSVIIWVYLGLGLWALDYFNRGLNMLYCCFARRLPQATLTCLPGDITQVDIALPSGCLLEPGATVYLCQWQSWQWHPFTVLANDLTDDTLVPSIKPEPARQDSMASVASDKTLVNATITTLSKVDEECGCVEDVSQISRIRLLVKAQGGLTRHLHDLATTAARRSRQPAVTRVLLDGPYMEKRSVHHNMRNLLLMAGGVGITAVFPAFQEACLHSTARHLQLIWIIRTRAESHVLKRQIEACLARANATPLGHRASATIYVTREGAPATEDPSTPSVQPPCQAAGRTSWQPRWRQSFQETSQRRACHRIQYMYGKPDVAVLLAGAVDSVQAGLGYSAQSTKDVYGFSAARQEKRSKQTGADGHLLHVHVCGSLALSEDVRLASGQRSLGEGTGAVEVVFEVLR</sequence>
<evidence type="ECO:0008006" key="16">
    <source>
        <dbReference type="Google" id="ProtNLM"/>
    </source>
</evidence>
<evidence type="ECO:0000256" key="3">
    <source>
        <dbReference type="ARBA" id="ARBA00022692"/>
    </source>
</evidence>
<dbReference type="Pfam" id="PF08030">
    <property type="entry name" value="NAD_binding_6"/>
    <property type="match status" value="1"/>
</dbReference>
<dbReference type="SUPFAM" id="SSF52343">
    <property type="entry name" value="Ferredoxin reductase-like, C-terminal NADP-linked domain"/>
    <property type="match status" value="1"/>
</dbReference>
<keyword evidence="3 10" id="KW-0812">Transmembrane</keyword>
<feature type="region of interest" description="Disordered" evidence="9">
    <location>
        <begin position="531"/>
        <end position="554"/>
    </location>
</feature>
<name>A0A1Y2ERK4_PROLT</name>
<dbReference type="Pfam" id="PF08022">
    <property type="entry name" value="FAD_binding_8"/>
    <property type="match status" value="1"/>
</dbReference>
<feature type="transmembrane region" description="Helical" evidence="10">
    <location>
        <begin position="457"/>
        <end position="473"/>
    </location>
</feature>
<keyword evidence="4" id="KW-0249">Electron transport</keyword>
<feature type="transmembrane region" description="Helical" evidence="10">
    <location>
        <begin position="239"/>
        <end position="257"/>
    </location>
</feature>
<feature type="domain" description="Ferric oxidoreductase" evidence="11">
    <location>
        <begin position="130"/>
        <end position="254"/>
    </location>
</feature>
<dbReference type="GeneID" id="63783115"/>
<dbReference type="GO" id="GO:0000293">
    <property type="term" value="F:ferric-chelate reductase activity"/>
    <property type="evidence" value="ECO:0007669"/>
    <property type="project" value="UniProtKB-ARBA"/>
</dbReference>
<dbReference type="PANTHER" id="PTHR32361:SF9">
    <property type="entry name" value="FERRIC REDUCTASE TRANSMEMBRANE COMPONENT 3-RELATED"/>
    <property type="match status" value="1"/>
</dbReference>
<evidence type="ECO:0000256" key="2">
    <source>
        <dbReference type="ARBA" id="ARBA00022448"/>
    </source>
</evidence>
<dbReference type="GO" id="GO:0006879">
    <property type="term" value="P:intracellular iron ion homeostasis"/>
    <property type="evidence" value="ECO:0007669"/>
    <property type="project" value="TreeGrafter"/>
</dbReference>
<evidence type="ECO:0000256" key="10">
    <source>
        <dbReference type="SAM" id="Phobius"/>
    </source>
</evidence>
<dbReference type="CDD" id="cd06186">
    <property type="entry name" value="NOX_Duox_like_FAD_NADP"/>
    <property type="match status" value="1"/>
</dbReference>
<dbReference type="Pfam" id="PF01794">
    <property type="entry name" value="Ferric_reduct"/>
    <property type="match status" value="1"/>
</dbReference>
<keyword evidence="15" id="KW-1185">Reference proteome</keyword>
<evidence type="ECO:0000313" key="14">
    <source>
        <dbReference type="EMBL" id="ORY73475.1"/>
    </source>
</evidence>
<dbReference type="InterPro" id="IPR013130">
    <property type="entry name" value="Fe3_Rdtase_TM_dom"/>
</dbReference>
<dbReference type="SFLD" id="SFLDS00052">
    <property type="entry name" value="Ferric_Reductase_Domain"/>
    <property type="match status" value="1"/>
</dbReference>
<feature type="transmembrane region" description="Helical" evidence="10">
    <location>
        <begin position="172"/>
        <end position="190"/>
    </location>
</feature>
<feature type="domain" description="Ferric reductase NAD binding" evidence="13">
    <location>
        <begin position="455"/>
        <end position="617"/>
    </location>
</feature>
<dbReference type="Gene3D" id="3.40.50.80">
    <property type="entry name" value="Nucleotide-binding domain of ferredoxin-NADP reductase (FNR) module"/>
    <property type="match status" value="1"/>
</dbReference>
<dbReference type="SFLD" id="SFLDG01168">
    <property type="entry name" value="Ferric_reductase_subgroup_(FRE"/>
    <property type="match status" value="1"/>
</dbReference>
<feature type="transmembrane region" description="Helical" evidence="10">
    <location>
        <begin position="98"/>
        <end position="116"/>
    </location>
</feature>
<evidence type="ECO:0000256" key="1">
    <source>
        <dbReference type="ARBA" id="ARBA00004141"/>
    </source>
</evidence>
<gene>
    <name evidence="14" type="ORF">BCR37DRAFT_232290</name>
</gene>
<dbReference type="GO" id="GO:0006826">
    <property type="term" value="P:iron ion transport"/>
    <property type="evidence" value="ECO:0007669"/>
    <property type="project" value="TreeGrafter"/>
</dbReference>
<dbReference type="OrthoDB" id="4494341at2759"/>
<keyword evidence="2" id="KW-0813">Transport</keyword>
<proteinExistence type="predicted"/>
<dbReference type="RefSeq" id="XP_040721834.1">
    <property type="nucleotide sequence ID" value="XM_040866516.1"/>
</dbReference>
<dbReference type="GO" id="GO:0015677">
    <property type="term" value="P:copper ion import"/>
    <property type="evidence" value="ECO:0007669"/>
    <property type="project" value="TreeGrafter"/>
</dbReference>
<feature type="transmembrane region" description="Helical" evidence="10">
    <location>
        <begin position="210"/>
        <end position="232"/>
    </location>
</feature>
<dbReference type="Proteomes" id="UP000193685">
    <property type="component" value="Unassembled WGS sequence"/>
</dbReference>
<evidence type="ECO:0000256" key="4">
    <source>
        <dbReference type="ARBA" id="ARBA00022982"/>
    </source>
</evidence>
<feature type="domain" description="FAD-binding 8" evidence="12">
    <location>
        <begin position="299"/>
        <end position="376"/>
    </location>
</feature>
<evidence type="ECO:0000256" key="9">
    <source>
        <dbReference type="SAM" id="MobiDB-lite"/>
    </source>
</evidence>
<dbReference type="OMA" id="WIIRTRA"/>
<keyword evidence="7" id="KW-0406">Ion transport</keyword>
<accession>A0A1Y2ERK4</accession>
<evidence type="ECO:0000259" key="12">
    <source>
        <dbReference type="Pfam" id="PF08022"/>
    </source>
</evidence>
<dbReference type="InterPro" id="IPR013121">
    <property type="entry name" value="Fe_red_NAD-bd_6"/>
</dbReference>
<evidence type="ECO:0000256" key="8">
    <source>
        <dbReference type="ARBA" id="ARBA00023136"/>
    </source>
</evidence>
<dbReference type="InterPro" id="IPR013112">
    <property type="entry name" value="FAD-bd_8"/>
</dbReference>
<evidence type="ECO:0000259" key="11">
    <source>
        <dbReference type="Pfam" id="PF01794"/>
    </source>
</evidence>
<comment type="subcellular location">
    <subcellularLocation>
        <location evidence="1">Membrane</location>
        <topology evidence="1">Multi-pass membrane protein</topology>
    </subcellularLocation>
</comment>